<sequence>MGVLNLMIEAEEKNGHKTYGSINSLVTLPLQVKLDLNRSVYFLTLLSLSFDNERSARYAPISTLSLNGNPLAYLDEKKY</sequence>
<accession>A0A420HFW3</accession>
<gene>
    <name evidence="1" type="ORF">OnM2_082029</name>
</gene>
<dbReference type="AlphaFoldDB" id="A0A420HFW3"/>
<evidence type="ECO:0000313" key="2">
    <source>
        <dbReference type="Proteomes" id="UP000286134"/>
    </source>
</evidence>
<name>A0A420HFW3_9PEZI</name>
<dbReference type="Proteomes" id="UP000286134">
    <property type="component" value="Unassembled WGS sequence"/>
</dbReference>
<dbReference type="EMBL" id="MCFK01008289">
    <property type="protein sequence ID" value="RKF56259.1"/>
    <property type="molecule type" value="Genomic_DNA"/>
</dbReference>
<evidence type="ECO:0000313" key="1">
    <source>
        <dbReference type="EMBL" id="RKF56259.1"/>
    </source>
</evidence>
<organism evidence="1 2">
    <name type="scientific">Erysiphe neolycopersici</name>
    <dbReference type="NCBI Taxonomy" id="212602"/>
    <lineage>
        <taxon>Eukaryota</taxon>
        <taxon>Fungi</taxon>
        <taxon>Dikarya</taxon>
        <taxon>Ascomycota</taxon>
        <taxon>Pezizomycotina</taxon>
        <taxon>Leotiomycetes</taxon>
        <taxon>Erysiphales</taxon>
        <taxon>Erysiphaceae</taxon>
        <taxon>Erysiphe</taxon>
    </lineage>
</organism>
<proteinExistence type="predicted"/>
<keyword evidence="2" id="KW-1185">Reference proteome</keyword>
<protein>
    <submittedName>
        <fullName evidence="1">Uncharacterized protein</fullName>
    </submittedName>
</protein>
<comment type="caution">
    <text evidence="1">The sequence shown here is derived from an EMBL/GenBank/DDBJ whole genome shotgun (WGS) entry which is preliminary data.</text>
</comment>
<reference evidence="1 2" key="1">
    <citation type="journal article" date="2018" name="BMC Genomics">
        <title>Comparative genome analyses reveal sequence features reflecting distinct modes of host-adaptation between dicot and monocot powdery mildew.</title>
        <authorList>
            <person name="Wu Y."/>
            <person name="Ma X."/>
            <person name="Pan Z."/>
            <person name="Kale S.D."/>
            <person name="Song Y."/>
            <person name="King H."/>
            <person name="Zhang Q."/>
            <person name="Presley C."/>
            <person name="Deng X."/>
            <person name="Wei C.I."/>
            <person name="Xiao S."/>
        </authorList>
    </citation>
    <scope>NUCLEOTIDE SEQUENCE [LARGE SCALE GENOMIC DNA]</scope>
    <source>
        <strain evidence="1">UMSG2</strain>
    </source>
</reference>